<organism evidence="8 9">
    <name type="scientific">Enterococcus asini</name>
    <dbReference type="NCBI Taxonomy" id="57732"/>
    <lineage>
        <taxon>Bacteria</taxon>
        <taxon>Bacillati</taxon>
        <taxon>Bacillota</taxon>
        <taxon>Bacilli</taxon>
        <taxon>Lactobacillales</taxon>
        <taxon>Enterococcaceae</taxon>
        <taxon>Enterococcus</taxon>
    </lineage>
</organism>
<proteinExistence type="inferred from homology"/>
<dbReference type="Gene3D" id="3.20.20.70">
    <property type="entry name" value="Aldolase class I"/>
    <property type="match status" value="1"/>
</dbReference>
<dbReference type="PANTHER" id="PTHR10889:SF1">
    <property type="entry name" value="DEOXYRIBOSE-PHOSPHATE ALDOLASE"/>
    <property type="match status" value="1"/>
</dbReference>
<dbReference type="SMART" id="SM01133">
    <property type="entry name" value="DeoC"/>
    <property type="match status" value="1"/>
</dbReference>
<evidence type="ECO:0000256" key="3">
    <source>
        <dbReference type="ARBA" id="ARBA00023239"/>
    </source>
</evidence>
<comment type="pathway">
    <text evidence="7">Carbohydrate degradation; 2-deoxy-D-ribose 1-phosphate degradation; D-glyceraldehyde 3-phosphate and acetaldehyde from 2-deoxy-alpha-D-ribose 1-phosphate: step 2/2.</text>
</comment>
<dbReference type="EC" id="4.1.2.4" evidence="7"/>
<dbReference type="HAMAP" id="MF_00114">
    <property type="entry name" value="DeoC_type1"/>
    <property type="match status" value="1"/>
</dbReference>
<dbReference type="GO" id="GO:0004139">
    <property type="term" value="F:deoxyribose-phosphate aldolase activity"/>
    <property type="evidence" value="ECO:0007669"/>
    <property type="project" value="UniProtKB-UniRule"/>
</dbReference>
<evidence type="ECO:0000313" key="9">
    <source>
        <dbReference type="Proteomes" id="UP001256711"/>
    </source>
</evidence>
<comment type="caution">
    <text evidence="8">The sequence shown here is derived from an EMBL/GenBank/DDBJ whole genome shotgun (WGS) entry which is preliminary data.</text>
</comment>
<reference evidence="8" key="1">
    <citation type="submission" date="2023-03" db="EMBL/GenBank/DDBJ databases">
        <authorList>
            <person name="Shen W."/>
            <person name="Cai J."/>
        </authorList>
    </citation>
    <scope>NUCLEOTIDE SEQUENCE</scope>
    <source>
        <strain evidence="8">B226-2</strain>
    </source>
</reference>
<dbReference type="InterPro" id="IPR011343">
    <property type="entry name" value="DeoC"/>
</dbReference>
<dbReference type="EMBL" id="JARQBJ010000002">
    <property type="protein sequence ID" value="MDT2809659.1"/>
    <property type="molecule type" value="Genomic_DNA"/>
</dbReference>
<feature type="active site" description="Proton donor/acceptor" evidence="7">
    <location>
        <position position="188"/>
    </location>
</feature>
<gene>
    <name evidence="7 8" type="primary">deoC</name>
    <name evidence="8" type="ORF">P7H43_04120</name>
</gene>
<keyword evidence="3 7" id="KW-0456">Lyase</keyword>
<dbReference type="AlphaFoldDB" id="A0AAW8TXC8"/>
<dbReference type="GO" id="GO:0016052">
    <property type="term" value="P:carbohydrate catabolic process"/>
    <property type="evidence" value="ECO:0007669"/>
    <property type="project" value="TreeGrafter"/>
</dbReference>
<accession>A0AAW8TXC8</accession>
<keyword evidence="4 7" id="KW-0704">Schiff base</keyword>
<dbReference type="GO" id="GO:0006018">
    <property type="term" value="P:2-deoxyribose 1-phosphate catabolic process"/>
    <property type="evidence" value="ECO:0007669"/>
    <property type="project" value="UniProtKB-UniRule"/>
</dbReference>
<dbReference type="PANTHER" id="PTHR10889">
    <property type="entry name" value="DEOXYRIBOSE-PHOSPHATE ALDOLASE"/>
    <property type="match status" value="1"/>
</dbReference>
<name>A0AAW8TXC8_9ENTE</name>
<evidence type="ECO:0000256" key="5">
    <source>
        <dbReference type="ARBA" id="ARBA00048791"/>
    </source>
</evidence>
<dbReference type="RefSeq" id="WP_311835107.1">
    <property type="nucleotide sequence ID" value="NZ_JARQBJ010000002.1"/>
</dbReference>
<dbReference type="SUPFAM" id="SSF51569">
    <property type="entry name" value="Aldolase"/>
    <property type="match status" value="1"/>
</dbReference>
<keyword evidence="2 7" id="KW-0963">Cytoplasm</keyword>
<dbReference type="CDD" id="cd00959">
    <property type="entry name" value="DeoC"/>
    <property type="match status" value="1"/>
</dbReference>
<comment type="subcellular location">
    <subcellularLocation>
        <location evidence="7">Cytoplasm</location>
    </subcellularLocation>
</comment>
<evidence type="ECO:0000256" key="4">
    <source>
        <dbReference type="ARBA" id="ARBA00023270"/>
    </source>
</evidence>
<comment type="catalytic activity">
    <reaction evidence="5 7">
        <text>2-deoxy-D-ribose 5-phosphate = D-glyceraldehyde 3-phosphate + acetaldehyde</text>
        <dbReference type="Rhea" id="RHEA:12821"/>
        <dbReference type="ChEBI" id="CHEBI:15343"/>
        <dbReference type="ChEBI" id="CHEBI:59776"/>
        <dbReference type="ChEBI" id="CHEBI:62877"/>
        <dbReference type="EC" id="4.1.2.4"/>
    </reaction>
</comment>
<dbReference type="FunFam" id="3.20.20.70:FF:000044">
    <property type="entry name" value="Deoxyribose-phosphate aldolase"/>
    <property type="match status" value="1"/>
</dbReference>
<sequence>MTRYSLTQLANLIDHTNLHPEATGADITALCQEACDHGFKMVAINQVQTTLCHQLLKETPVHVGAAISFPLGQTSIATKVFETKDALLQGADEIDYVVNLTKVKEHDWSYVEEEMRALVTLCRQEGALSKVIFENGYLTEEEKIALCQIAKKGQPDFIKTATGFGPSGATLADVRLMKEAVGPTVQVKAAGGIRTAEAFKQFVALGATRIGTSSGITIMQELAAEASDGYVEI</sequence>
<dbReference type="PIRSF" id="PIRSF001357">
    <property type="entry name" value="DeoC"/>
    <property type="match status" value="1"/>
</dbReference>
<feature type="active site" description="Proton donor/acceptor" evidence="7">
    <location>
        <position position="95"/>
    </location>
</feature>
<feature type="active site" description="Schiff-base intermediate with acetaldehyde" evidence="7">
    <location>
        <position position="159"/>
    </location>
</feature>
<dbReference type="InterPro" id="IPR028581">
    <property type="entry name" value="DeoC_typeI"/>
</dbReference>
<evidence type="ECO:0000256" key="1">
    <source>
        <dbReference type="ARBA" id="ARBA00010936"/>
    </source>
</evidence>
<dbReference type="InterPro" id="IPR002915">
    <property type="entry name" value="DeoC/FbaB/LacD_aldolase"/>
</dbReference>
<evidence type="ECO:0000313" key="8">
    <source>
        <dbReference type="EMBL" id="MDT2809659.1"/>
    </source>
</evidence>
<evidence type="ECO:0000256" key="6">
    <source>
        <dbReference type="ARBA" id="ARBA00056337"/>
    </source>
</evidence>
<dbReference type="Proteomes" id="UP001256711">
    <property type="component" value="Unassembled WGS sequence"/>
</dbReference>
<dbReference type="GO" id="GO:0005737">
    <property type="term" value="C:cytoplasm"/>
    <property type="evidence" value="ECO:0007669"/>
    <property type="project" value="UniProtKB-SubCell"/>
</dbReference>
<evidence type="ECO:0000256" key="7">
    <source>
        <dbReference type="HAMAP-Rule" id="MF_00114"/>
    </source>
</evidence>
<dbReference type="InterPro" id="IPR013785">
    <property type="entry name" value="Aldolase_TIM"/>
</dbReference>
<dbReference type="NCBIfam" id="TIGR00126">
    <property type="entry name" value="deoC"/>
    <property type="match status" value="1"/>
</dbReference>
<evidence type="ECO:0000256" key="2">
    <source>
        <dbReference type="ARBA" id="ARBA00022490"/>
    </source>
</evidence>
<comment type="similarity">
    <text evidence="1 7">Belongs to the DeoC/FbaB aldolase family. DeoC type 1 subfamily.</text>
</comment>
<dbReference type="Pfam" id="PF01791">
    <property type="entry name" value="DeoC"/>
    <property type="match status" value="1"/>
</dbReference>
<dbReference type="GO" id="GO:0009264">
    <property type="term" value="P:deoxyribonucleotide catabolic process"/>
    <property type="evidence" value="ECO:0007669"/>
    <property type="project" value="UniProtKB-UniRule"/>
</dbReference>
<comment type="function">
    <text evidence="6 7">Catalyzes a reversible aldol reaction between acetaldehyde and D-glyceraldehyde 3-phosphate to generate 2-deoxy-D-ribose 5-phosphate.</text>
</comment>
<protein>
    <recommendedName>
        <fullName evidence="7">Deoxyribose-phosphate aldolase</fullName>
        <shortName evidence="7">DERA</shortName>
        <ecNumber evidence="7">4.1.2.4</ecNumber>
    </recommendedName>
    <alternativeName>
        <fullName evidence="7">2-deoxy-D-ribose 5-phosphate aldolase</fullName>
    </alternativeName>
    <alternativeName>
        <fullName evidence="7">Phosphodeoxyriboaldolase</fullName>
        <shortName evidence="7">Deoxyriboaldolase</shortName>
    </alternativeName>
</protein>